<organism evidence="1 2">
    <name type="scientific">Paraphaeosphaeria minitans</name>
    <dbReference type="NCBI Taxonomy" id="565426"/>
    <lineage>
        <taxon>Eukaryota</taxon>
        <taxon>Fungi</taxon>
        <taxon>Dikarya</taxon>
        <taxon>Ascomycota</taxon>
        <taxon>Pezizomycotina</taxon>
        <taxon>Dothideomycetes</taxon>
        <taxon>Pleosporomycetidae</taxon>
        <taxon>Pleosporales</taxon>
        <taxon>Massarineae</taxon>
        <taxon>Didymosphaeriaceae</taxon>
        <taxon>Paraphaeosphaeria</taxon>
    </lineage>
</organism>
<keyword evidence="2" id="KW-1185">Reference proteome</keyword>
<name>A0A9P6GLY1_9PLEO</name>
<dbReference type="EMBL" id="WJXW01000003">
    <property type="protein sequence ID" value="KAF9738066.1"/>
    <property type="molecule type" value="Genomic_DNA"/>
</dbReference>
<dbReference type="Proteomes" id="UP000756921">
    <property type="component" value="Unassembled WGS sequence"/>
</dbReference>
<dbReference type="OrthoDB" id="10447220at2759"/>
<reference evidence="1" key="1">
    <citation type="journal article" date="2020" name="Mol. Plant Microbe Interact.">
        <title>Genome Sequence of the Biocontrol Agent Coniothyrium minitans strain Conio (IMI 134523).</title>
        <authorList>
            <person name="Patel D."/>
            <person name="Shittu T.A."/>
            <person name="Baroncelli R."/>
            <person name="Muthumeenakshi S."/>
            <person name="Osborne T.H."/>
            <person name="Janganan T.K."/>
            <person name="Sreenivasaprasad S."/>
        </authorList>
    </citation>
    <scope>NUCLEOTIDE SEQUENCE</scope>
    <source>
        <strain evidence="1">Conio</strain>
    </source>
</reference>
<gene>
    <name evidence="1" type="ORF">PMIN01_03349</name>
</gene>
<dbReference type="AlphaFoldDB" id="A0A9P6GLY1"/>
<comment type="caution">
    <text evidence="1">The sequence shown here is derived from an EMBL/GenBank/DDBJ whole genome shotgun (WGS) entry which is preliminary data.</text>
</comment>
<evidence type="ECO:0000313" key="2">
    <source>
        <dbReference type="Proteomes" id="UP000756921"/>
    </source>
</evidence>
<evidence type="ECO:0000313" key="1">
    <source>
        <dbReference type="EMBL" id="KAF9738066.1"/>
    </source>
</evidence>
<proteinExistence type="predicted"/>
<protein>
    <submittedName>
        <fullName evidence="1">Uncharacterized protein</fullName>
    </submittedName>
</protein>
<accession>A0A9P6GLY1</accession>
<sequence>MHPSQFSVTPPHTVLTCLHSASGGSSLLCIFSWFRRAASCSDLVFGFVCPRGPFPPALSRSPHHAPVSPLEFTARALPASPRLARLAASPRAVSRRWTQSARFGVGAAAMTGYIGYNRSISRRPSAAAIPACPSSDASSDPAVGLRWTRDAVMCC</sequence>